<dbReference type="AlphaFoldDB" id="A0A2T3KL70"/>
<dbReference type="Proteomes" id="UP000241426">
    <property type="component" value="Unassembled WGS sequence"/>
</dbReference>
<gene>
    <name evidence="1" type="ORF">C9J27_04790</name>
</gene>
<dbReference type="RefSeq" id="WP_107289082.1">
    <property type="nucleotide sequence ID" value="NZ_PYNF01000003.1"/>
</dbReference>
<reference evidence="1 2" key="1">
    <citation type="submission" date="2018-01" db="EMBL/GenBank/DDBJ databases">
        <title>Whole genome sequencing of Histamine producing bacteria.</title>
        <authorList>
            <person name="Butler K."/>
        </authorList>
    </citation>
    <scope>NUCLEOTIDE SEQUENCE [LARGE SCALE GENOMIC DNA]</scope>
    <source>
        <strain evidence="1 2">FS-7.2</strain>
    </source>
</reference>
<proteinExistence type="predicted"/>
<accession>A0A2T3KL70</accession>
<evidence type="ECO:0000313" key="1">
    <source>
        <dbReference type="EMBL" id="PSV00452.1"/>
    </source>
</evidence>
<evidence type="ECO:0000313" key="2">
    <source>
        <dbReference type="Proteomes" id="UP000241426"/>
    </source>
</evidence>
<organism evidence="1 2">
    <name type="scientific">Photobacterium kishitanii</name>
    <dbReference type="NCBI Taxonomy" id="318456"/>
    <lineage>
        <taxon>Bacteria</taxon>
        <taxon>Pseudomonadati</taxon>
        <taxon>Pseudomonadota</taxon>
        <taxon>Gammaproteobacteria</taxon>
        <taxon>Vibrionales</taxon>
        <taxon>Vibrionaceae</taxon>
        <taxon>Photobacterium</taxon>
    </lineage>
</organism>
<protein>
    <submittedName>
        <fullName evidence="1">Uncharacterized protein</fullName>
    </submittedName>
</protein>
<name>A0A2T3KL70_9GAMM</name>
<dbReference type="EMBL" id="PYNF01000003">
    <property type="protein sequence ID" value="PSV00452.1"/>
    <property type="molecule type" value="Genomic_DNA"/>
</dbReference>
<comment type="caution">
    <text evidence="1">The sequence shown here is derived from an EMBL/GenBank/DDBJ whole genome shotgun (WGS) entry which is preliminary data.</text>
</comment>
<sequence length="90" mass="10290">MRDFVNNVAEQYEEDMVALDGFDSAIVGIVYAPEADTHLVTYSVSKMIDVLVSNQDMSIEDAMEYLQYNTLQPLTSSGYPLFLYDEESFW</sequence>